<dbReference type="EMBL" id="UINC01015973">
    <property type="protein sequence ID" value="SVA66861.1"/>
    <property type="molecule type" value="Genomic_DNA"/>
</dbReference>
<feature type="compositionally biased region" description="Basic residues" evidence="1">
    <location>
        <begin position="345"/>
        <end position="362"/>
    </location>
</feature>
<feature type="compositionally biased region" description="Basic and acidic residues" evidence="1">
    <location>
        <begin position="334"/>
        <end position="344"/>
    </location>
</feature>
<name>A0A381XR30_9ZZZZ</name>
<accession>A0A381XR30</accession>
<sequence>MHDALRQLEEMTSASKPPPLVALYKGSPAERKQLLVELEPRLEERGLTVLAFNARRHLSEPDLGGPLAQRLLLLLQELAEGDSTVLEITGRLLDGLDELASQEQRGTARMVAMREFDTAMRKLLKRLVTQPPLVVLVQGVDMATSGALLRLLEFMAGFLDLPGCMFVLALGERALKADLQAQYGDRMPYSPQEFLTETFHQLVLLGDSTAQPKAGGDPALQAKRDDIGRLAPAFHTLLESEPVLLTTLERLVRGDSSPELLKQIGVNTVALDAYNNGNLRALLAKPPFFDPQPVTSAMGMRGSSVVTLNEEPQFKMPSRLESESGGDIAKQRRQGSESHADPQPKVRKAKVRKAKVRKAKAA</sequence>
<gene>
    <name evidence="2" type="ORF">METZ01_LOCUS119715</name>
</gene>
<feature type="non-terminal residue" evidence="2">
    <location>
        <position position="362"/>
    </location>
</feature>
<proteinExistence type="predicted"/>
<organism evidence="2">
    <name type="scientific">marine metagenome</name>
    <dbReference type="NCBI Taxonomy" id="408172"/>
    <lineage>
        <taxon>unclassified sequences</taxon>
        <taxon>metagenomes</taxon>
        <taxon>ecological metagenomes</taxon>
    </lineage>
</organism>
<protein>
    <submittedName>
        <fullName evidence="2">Uncharacterized protein</fullName>
    </submittedName>
</protein>
<feature type="region of interest" description="Disordered" evidence="1">
    <location>
        <begin position="308"/>
        <end position="362"/>
    </location>
</feature>
<evidence type="ECO:0000256" key="1">
    <source>
        <dbReference type="SAM" id="MobiDB-lite"/>
    </source>
</evidence>
<dbReference type="AlphaFoldDB" id="A0A381XR30"/>
<reference evidence="2" key="1">
    <citation type="submission" date="2018-05" db="EMBL/GenBank/DDBJ databases">
        <authorList>
            <person name="Lanie J.A."/>
            <person name="Ng W.-L."/>
            <person name="Kazmierczak K.M."/>
            <person name="Andrzejewski T.M."/>
            <person name="Davidsen T.M."/>
            <person name="Wayne K.J."/>
            <person name="Tettelin H."/>
            <person name="Glass J.I."/>
            <person name="Rusch D."/>
            <person name="Podicherti R."/>
            <person name="Tsui H.-C.T."/>
            <person name="Winkler M.E."/>
        </authorList>
    </citation>
    <scope>NUCLEOTIDE SEQUENCE</scope>
</reference>
<evidence type="ECO:0000313" key="2">
    <source>
        <dbReference type="EMBL" id="SVA66861.1"/>
    </source>
</evidence>